<organism evidence="1 2">
    <name type="scientific">Austropuccinia psidii MF-1</name>
    <dbReference type="NCBI Taxonomy" id="1389203"/>
    <lineage>
        <taxon>Eukaryota</taxon>
        <taxon>Fungi</taxon>
        <taxon>Dikarya</taxon>
        <taxon>Basidiomycota</taxon>
        <taxon>Pucciniomycotina</taxon>
        <taxon>Pucciniomycetes</taxon>
        <taxon>Pucciniales</taxon>
        <taxon>Sphaerophragmiaceae</taxon>
        <taxon>Austropuccinia</taxon>
    </lineage>
</organism>
<accession>A0A9Q3K6Y0</accession>
<protein>
    <submittedName>
        <fullName evidence="1">Uncharacterized protein</fullName>
    </submittedName>
</protein>
<dbReference type="AlphaFoldDB" id="A0A9Q3K6Y0"/>
<reference evidence="1" key="1">
    <citation type="submission" date="2021-03" db="EMBL/GenBank/DDBJ databases">
        <title>Draft genome sequence of rust myrtle Austropuccinia psidii MF-1, a brazilian biotype.</title>
        <authorList>
            <person name="Quecine M.C."/>
            <person name="Pachon D.M.R."/>
            <person name="Bonatelli M.L."/>
            <person name="Correr F.H."/>
            <person name="Franceschini L.M."/>
            <person name="Leite T.F."/>
            <person name="Margarido G.R.A."/>
            <person name="Almeida C.A."/>
            <person name="Ferrarezi J.A."/>
            <person name="Labate C.A."/>
        </authorList>
    </citation>
    <scope>NUCLEOTIDE SEQUENCE</scope>
    <source>
        <strain evidence="1">MF-1</strain>
    </source>
</reference>
<comment type="caution">
    <text evidence="1">The sequence shown here is derived from an EMBL/GenBank/DDBJ whole genome shotgun (WGS) entry which is preliminary data.</text>
</comment>
<dbReference type="EMBL" id="AVOT02096616">
    <property type="protein sequence ID" value="MBW0575609.1"/>
    <property type="molecule type" value="Genomic_DNA"/>
</dbReference>
<sequence length="166" mass="18733">MFDQKDYLDPSKSFSNGFSYAKSFASLVGDSKTPSFPSSLHIPSLNSHQSLLSCTDEVFKVIQEFGEDNSVSSLHLFYGNMDLPSSSYHDSLEELWNEEEEPEEIETVIKIVVSVYHKYLDVFSKMKAEKLPPHHACDHHIKLGGSLPPVWVIYSSSNQESDTLRA</sequence>
<name>A0A9Q3K6Y0_9BASI</name>
<gene>
    <name evidence="1" type="ORF">O181_115324</name>
</gene>
<proteinExistence type="predicted"/>
<dbReference type="Proteomes" id="UP000765509">
    <property type="component" value="Unassembled WGS sequence"/>
</dbReference>
<keyword evidence="2" id="KW-1185">Reference proteome</keyword>
<evidence type="ECO:0000313" key="1">
    <source>
        <dbReference type="EMBL" id="MBW0575609.1"/>
    </source>
</evidence>
<evidence type="ECO:0000313" key="2">
    <source>
        <dbReference type="Proteomes" id="UP000765509"/>
    </source>
</evidence>